<evidence type="ECO:0000313" key="4">
    <source>
        <dbReference type="Proteomes" id="UP000093514"/>
    </source>
</evidence>
<reference evidence="4" key="1">
    <citation type="submission" date="2016-07" db="EMBL/GenBank/DDBJ databases">
        <authorList>
            <person name="Florea S."/>
            <person name="Webb J.S."/>
            <person name="Jaromczyk J."/>
            <person name="Schardl C.L."/>
        </authorList>
    </citation>
    <scope>NUCLEOTIDE SEQUENCE [LARGE SCALE GENOMIC DNA]</scope>
    <source>
        <strain evidence="4">Z6</strain>
    </source>
</reference>
<sequence>MKKTYKFISYILIFTTLVTTLFSLESSAGGNLRLRRIKGEVYYKNTFLIFSSDWKKVEGVTNIQVGDLIKTTGDSKAELIFSENARVLLKSSSKLKIIKNKSGEVTYKKVKLSVGEIIVKFINEGIKKKEFEVETPSAVAGVRGTLFSVKVGEDKQIKVAVREGRVEVANSAGKVMVGAGELAQVKNKKVKAKVDKLNLKEQSKWNEEKEWLKDIDKWSKEIKAKHQKEIKEKAKDRVKDNRNYEKNSKNQSNNKEKDKSNKDKGKEKDRNRGRSRNKSKNKGKKNK</sequence>
<evidence type="ECO:0000256" key="1">
    <source>
        <dbReference type="SAM" id="MobiDB-lite"/>
    </source>
</evidence>
<dbReference type="PANTHER" id="PTHR38731">
    <property type="entry name" value="LIPL45-RELATED LIPOPROTEIN-RELATED"/>
    <property type="match status" value="1"/>
</dbReference>
<dbReference type="AlphaFoldDB" id="A0A1C0A7B0"/>
<feature type="compositionally biased region" description="Basic and acidic residues" evidence="1">
    <location>
        <begin position="223"/>
        <end position="272"/>
    </location>
</feature>
<gene>
    <name evidence="3" type="ORF">U472_08880</name>
</gene>
<evidence type="ECO:0000259" key="2">
    <source>
        <dbReference type="Pfam" id="PF04773"/>
    </source>
</evidence>
<comment type="caution">
    <text evidence="3">The sequence shown here is derived from an EMBL/GenBank/DDBJ whole genome shotgun (WGS) entry which is preliminary data.</text>
</comment>
<reference evidence="3 4" key="2">
    <citation type="submission" date="2016-08" db="EMBL/GenBank/DDBJ databases">
        <title>Orenia metallireducens sp. nov. strain Z6, a Novel Metal-reducing Firmicute from the Deep Subsurface.</title>
        <authorList>
            <person name="Maxim B.I."/>
            <person name="Kenneth K."/>
            <person name="Flynn T.M."/>
            <person name="Oloughlin E.J."/>
            <person name="Locke R.A."/>
            <person name="Weber J.R."/>
            <person name="Egan S.M."/>
            <person name="Mackie R.I."/>
            <person name="Cann I.K."/>
        </authorList>
    </citation>
    <scope>NUCLEOTIDE SEQUENCE [LARGE SCALE GENOMIC DNA]</scope>
    <source>
        <strain evidence="3 4">Z6</strain>
    </source>
</reference>
<dbReference type="OrthoDB" id="2888245at2"/>
<accession>A0A1C0A7B0</accession>
<evidence type="ECO:0000313" key="3">
    <source>
        <dbReference type="EMBL" id="OCL26120.1"/>
    </source>
</evidence>
<proteinExistence type="predicted"/>
<protein>
    <recommendedName>
        <fullName evidence="2">FecR protein domain-containing protein</fullName>
    </recommendedName>
</protein>
<keyword evidence="4" id="KW-1185">Reference proteome</keyword>
<dbReference type="Gene3D" id="2.60.120.1440">
    <property type="match status" value="1"/>
</dbReference>
<dbReference type="EMBL" id="LWDV01000009">
    <property type="protein sequence ID" value="OCL26120.1"/>
    <property type="molecule type" value="Genomic_DNA"/>
</dbReference>
<dbReference type="RefSeq" id="WP_068717617.1">
    <property type="nucleotide sequence ID" value="NZ_LWDV01000009.1"/>
</dbReference>
<dbReference type="Proteomes" id="UP000093514">
    <property type="component" value="Unassembled WGS sequence"/>
</dbReference>
<dbReference type="InterPro" id="IPR006860">
    <property type="entry name" value="FecR"/>
</dbReference>
<name>A0A1C0A7B0_9FIRM</name>
<organism evidence="3 4">
    <name type="scientific">Orenia metallireducens</name>
    <dbReference type="NCBI Taxonomy" id="1413210"/>
    <lineage>
        <taxon>Bacteria</taxon>
        <taxon>Bacillati</taxon>
        <taxon>Bacillota</taxon>
        <taxon>Clostridia</taxon>
        <taxon>Halanaerobiales</taxon>
        <taxon>Halobacteroidaceae</taxon>
        <taxon>Orenia</taxon>
    </lineage>
</organism>
<feature type="compositionally biased region" description="Basic residues" evidence="1">
    <location>
        <begin position="273"/>
        <end position="287"/>
    </location>
</feature>
<feature type="region of interest" description="Disordered" evidence="1">
    <location>
        <begin position="223"/>
        <end position="287"/>
    </location>
</feature>
<feature type="domain" description="FecR protein" evidence="2">
    <location>
        <begin position="68"/>
        <end position="167"/>
    </location>
</feature>
<dbReference type="Pfam" id="PF04773">
    <property type="entry name" value="FecR"/>
    <property type="match status" value="1"/>
</dbReference>